<dbReference type="OrthoDB" id="5113885at2"/>
<dbReference type="Proteomes" id="UP000323646">
    <property type="component" value="Unassembled WGS sequence"/>
</dbReference>
<dbReference type="RefSeq" id="WP_149172053.1">
    <property type="nucleotide sequence ID" value="NZ_VTOY01000012.1"/>
</dbReference>
<evidence type="ECO:0000313" key="3">
    <source>
        <dbReference type="Proteomes" id="UP000323646"/>
    </source>
</evidence>
<accession>A0A5D6W1W7</accession>
<proteinExistence type="predicted"/>
<reference evidence="2 3" key="1">
    <citation type="submission" date="2019-08" db="EMBL/GenBank/DDBJ databases">
        <title>Selenomonas sp. mPRGC5 and Selenomonas sp. mPRGC8 isolated from ruminal fluid of dairy goat (Capra hircus).</title>
        <authorList>
            <person name="Poothong S."/>
            <person name="Nuengjamnong C."/>
            <person name="Tanasupawat S."/>
        </authorList>
    </citation>
    <scope>NUCLEOTIDE SEQUENCE [LARGE SCALE GENOMIC DNA]</scope>
    <source>
        <strain evidence="3">mPRGC5</strain>
    </source>
</reference>
<dbReference type="EMBL" id="VTOY01000012">
    <property type="protein sequence ID" value="TYZ20758.1"/>
    <property type="molecule type" value="Genomic_DNA"/>
</dbReference>
<dbReference type="PROSITE" id="PS51097">
    <property type="entry name" value="PTS_EIIA_TYPE_5"/>
    <property type="match status" value="1"/>
</dbReference>
<protein>
    <submittedName>
        <fullName evidence="2">N(Pi)-phosphohistidine--sugar phosphotransferase</fullName>
    </submittedName>
</protein>
<evidence type="ECO:0000256" key="1">
    <source>
        <dbReference type="PROSITE-ProRule" id="PRU00420"/>
    </source>
</evidence>
<evidence type="ECO:0000313" key="2">
    <source>
        <dbReference type="EMBL" id="TYZ20758.1"/>
    </source>
</evidence>
<name>A0A5D6W1W7_9FIRM</name>
<dbReference type="AlphaFoldDB" id="A0A5D6W1W7"/>
<keyword evidence="3" id="KW-1185">Reference proteome</keyword>
<keyword evidence="2" id="KW-0808">Transferase</keyword>
<dbReference type="GO" id="GO:0009401">
    <property type="term" value="P:phosphoenolpyruvate-dependent sugar phosphotransferase system"/>
    <property type="evidence" value="ECO:0007669"/>
    <property type="project" value="InterPro"/>
</dbReference>
<dbReference type="PANTHER" id="PTHR40398">
    <property type="entry name" value="PTS SYSTEM GLUCITOL/SORBITOL-SPECIFIC EIIA COMPONENT"/>
    <property type="match status" value="1"/>
</dbReference>
<dbReference type="InterPro" id="IPR004716">
    <property type="entry name" value="PTS_IIA_glucitol/sorbitol-sp"/>
</dbReference>
<dbReference type="GO" id="GO:0005737">
    <property type="term" value="C:cytoplasm"/>
    <property type="evidence" value="ECO:0007669"/>
    <property type="project" value="InterPro"/>
</dbReference>
<feature type="modified residue" description="Phosphohistidine; by HPr" evidence="1">
    <location>
        <position position="44"/>
    </location>
</feature>
<comment type="caution">
    <text evidence="2">The sequence shown here is derived from an EMBL/GenBank/DDBJ whole genome shotgun (WGS) entry which is preliminary data.</text>
</comment>
<dbReference type="InterPro" id="IPR036665">
    <property type="entry name" value="PTS_IIA_glucitol/sorbitol_sf"/>
</dbReference>
<dbReference type="GO" id="GO:0016301">
    <property type="term" value="F:kinase activity"/>
    <property type="evidence" value="ECO:0007669"/>
    <property type="project" value="TreeGrafter"/>
</dbReference>
<dbReference type="Pfam" id="PF03829">
    <property type="entry name" value="PTSIIA_gutA"/>
    <property type="match status" value="1"/>
</dbReference>
<organism evidence="2 3">
    <name type="scientific">Selenomonas ruminis</name>
    <dbReference type="NCBI Taxonomy" id="2593411"/>
    <lineage>
        <taxon>Bacteria</taxon>
        <taxon>Bacillati</taxon>
        <taxon>Bacillota</taxon>
        <taxon>Negativicutes</taxon>
        <taxon>Selenomonadales</taxon>
        <taxon>Selenomonadaceae</taxon>
        <taxon>Selenomonas</taxon>
    </lineage>
</organism>
<dbReference type="PANTHER" id="PTHR40398:SF1">
    <property type="entry name" value="PTS SYSTEM GLUCITOL_SORBITOL-SPECIFIC EIIA COMPONENT"/>
    <property type="match status" value="1"/>
</dbReference>
<sequence>MDIKYDVSITAIGNLAKTFLSDNSSAILLDEGIRPNLSDMVIEHTPGELKEDIKKGDKLLMGGVKYTVEKVGDAVNDNLREEGHCTLVFNATGSMPGQIIVKGPSLPVLSNGAHITFTKK</sequence>
<dbReference type="Gene3D" id="2.40.33.40">
    <property type="entry name" value="Phosphotransferase system, glucitol/sorbitol-specific IIA component"/>
    <property type="match status" value="1"/>
</dbReference>
<dbReference type="GO" id="GO:0008982">
    <property type="term" value="F:protein-N(PI)-phosphohistidine-sugar phosphotransferase activity"/>
    <property type="evidence" value="ECO:0007669"/>
    <property type="project" value="InterPro"/>
</dbReference>
<gene>
    <name evidence="2" type="ORF">FZ040_11160</name>
</gene>
<dbReference type="SUPFAM" id="SSF141530">
    <property type="entry name" value="PTSIIA/GutA-like"/>
    <property type="match status" value="1"/>
</dbReference>